<dbReference type="PATRIC" id="fig|94132.3.peg.583"/>
<dbReference type="InterPro" id="IPR007055">
    <property type="entry name" value="BON_dom"/>
</dbReference>
<feature type="chain" id="PRO_5007449602" evidence="1">
    <location>
        <begin position="19"/>
        <end position="166"/>
    </location>
</feature>
<dbReference type="Pfam" id="PF04972">
    <property type="entry name" value="BON"/>
    <property type="match status" value="1"/>
</dbReference>
<organism evidence="3 4">
    <name type="scientific">Ramlibacter tataouinensis</name>
    <dbReference type="NCBI Taxonomy" id="94132"/>
    <lineage>
        <taxon>Bacteria</taxon>
        <taxon>Pseudomonadati</taxon>
        <taxon>Pseudomonadota</taxon>
        <taxon>Betaproteobacteria</taxon>
        <taxon>Burkholderiales</taxon>
        <taxon>Comamonadaceae</taxon>
        <taxon>Ramlibacter</taxon>
    </lineage>
</organism>
<name>A0A127JQ17_9BURK</name>
<dbReference type="AlphaFoldDB" id="A0A127JQ17"/>
<keyword evidence="1" id="KW-0732">Signal</keyword>
<dbReference type="EMBL" id="CP010951">
    <property type="protein sequence ID" value="AMO22015.1"/>
    <property type="molecule type" value="Genomic_DNA"/>
</dbReference>
<dbReference type="Proteomes" id="UP000070433">
    <property type="component" value="Chromosome"/>
</dbReference>
<evidence type="ECO:0000313" key="3">
    <source>
        <dbReference type="EMBL" id="AMO22015.1"/>
    </source>
</evidence>
<keyword evidence="4" id="KW-1185">Reference proteome</keyword>
<gene>
    <name evidence="3" type="ORF">UC35_02900</name>
</gene>
<dbReference type="Gene3D" id="3.30.1340.30">
    <property type="match status" value="1"/>
</dbReference>
<evidence type="ECO:0000256" key="1">
    <source>
        <dbReference type="SAM" id="SignalP"/>
    </source>
</evidence>
<dbReference type="RefSeq" id="WP_145979317.1">
    <property type="nucleotide sequence ID" value="NZ_CP010951.1"/>
</dbReference>
<protein>
    <submittedName>
        <fullName evidence="3">Transporter</fullName>
    </submittedName>
</protein>
<sequence>MRTSVLSAWLLAALPAVASAQEAGNLLGDPFVQVTAAMAACPVPRGPYVTADSVRRAAHGRTQMGGSCYRVGRCRLPNAYLYDREIIPRVSLYIREDGRFADTSVWVVGAARMVTLMGCVQSKEQADALQQAVALVDDVLGVANLLMVGTQGPPPYRLVGDTTPDF</sequence>
<proteinExistence type="predicted"/>
<dbReference type="OrthoDB" id="8593220at2"/>
<evidence type="ECO:0000313" key="4">
    <source>
        <dbReference type="Proteomes" id="UP000070433"/>
    </source>
</evidence>
<accession>A0A127JQ17</accession>
<evidence type="ECO:0000259" key="2">
    <source>
        <dbReference type="Pfam" id="PF04972"/>
    </source>
</evidence>
<feature type="domain" description="BON" evidence="2">
    <location>
        <begin position="94"/>
        <end position="148"/>
    </location>
</feature>
<feature type="signal peptide" evidence="1">
    <location>
        <begin position="1"/>
        <end position="18"/>
    </location>
</feature>
<reference evidence="3 4" key="1">
    <citation type="journal article" date="2014" name="Int. J. Syst. Evol. Microbiol.">
        <title>Ramlibacter solisilvae sp. nov., isolated from forest soil, and emended description of the genus Ramlibacter.</title>
        <authorList>
            <person name="Lee H.J."/>
            <person name="Lee S.H."/>
            <person name="Lee S.S."/>
            <person name="Lee J.S."/>
            <person name="Kim Y."/>
            <person name="Kim S.C."/>
            <person name="Jeon C.O."/>
        </authorList>
    </citation>
    <scope>NUCLEOTIDE SEQUENCE [LARGE SCALE GENOMIC DNA]</scope>
    <source>
        <strain evidence="3 4">5-10</strain>
    </source>
</reference>